<proteinExistence type="predicted"/>
<evidence type="ECO:0000313" key="7">
    <source>
        <dbReference type="Proteomes" id="UP000230750"/>
    </source>
</evidence>
<feature type="non-terminal residue" evidence="6">
    <location>
        <position position="1"/>
    </location>
</feature>
<evidence type="ECO:0000256" key="4">
    <source>
        <dbReference type="SAM" id="MobiDB-lite"/>
    </source>
</evidence>
<feature type="compositionally biased region" description="Polar residues" evidence="4">
    <location>
        <begin position="471"/>
        <end position="482"/>
    </location>
</feature>
<dbReference type="GO" id="GO:1901981">
    <property type="term" value="F:phosphatidylinositol phosphate binding"/>
    <property type="evidence" value="ECO:0007669"/>
    <property type="project" value="TreeGrafter"/>
</dbReference>
<gene>
    <name evidence="6" type="ORF">BSL78_05783</name>
</gene>
<dbReference type="InterPro" id="IPR005113">
    <property type="entry name" value="uDENN_dom"/>
</dbReference>
<dbReference type="Gene3D" id="6.10.140.1000">
    <property type="match status" value="1"/>
</dbReference>
<evidence type="ECO:0000256" key="1">
    <source>
        <dbReference type="ARBA" id="ARBA00004132"/>
    </source>
</evidence>
<dbReference type="Pfam" id="PF03455">
    <property type="entry name" value="dDENN"/>
    <property type="match status" value="1"/>
</dbReference>
<comment type="subcellular location">
    <subcellularLocation>
        <location evidence="1">Cytoplasmic vesicle</location>
        <location evidence="1">Clathrin-coated vesicle</location>
    </subcellularLocation>
</comment>
<dbReference type="GO" id="GO:0005085">
    <property type="term" value="F:guanyl-nucleotide exchange factor activity"/>
    <property type="evidence" value="ECO:0007669"/>
    <property type="project" value="UniProtKB-KW"/>
</dbReference>
<keyword evidence="7" id="KW-1185">Reference proteome</keyword>
<protein>
    <submittedName>
        <fullName evidence="6">Putative DENN domain-containing protein 1B isoform X1</fullName>
    </submittedName>
</protein>
<dbReference type="InterPro" id="IPR037516">
    <property type="entry name" value="Tripartite_DENN"/>
</dbReference>
<dbReference type="Gene3D" id="3.30.450.200">
    <property type="match status" value="1"/>
</dbReference>
<dbReference type="InterPro" id="IPR001194">
    <property type="entry name" value="cDENN_dom"/>
</dbReference>
<dbReference type="Gene3D" id="3.40.50.11500">
    <property type="match status" value="1"/>
</dbReference>
<feature type="compositionally biased region" description="Basic and acidic residues" evidence="4">
    <location>
        <begin position="457"/>
        <end position="470"/>
    </location>
</feature>
<feature type="domain" description="UDENN" evidence="5">
    <location>
        <begin position="1"/>
        <end position="376"/>
    </location>
</feature>
<dbReference type="FunFam" id="3.40.50.11500:FF:000001">
    <property type="entry name" value="Putative DENN domain-containing protein 1A"/>
    <property type="match status" value="1"/>
</dbReference>
<dbReference type="OrthoDB" id="206724at2759"/>
<dbReference type="InterPro" id="IPR040032">
    <property type="entry name" value="DENND1A/B/C"/>
</dbReference>
<dbReference type="GO" id="GO:0030136">
    <property type="term" value="C:clathrin-coated vesicle"/>
    <property type="evidence" value="ECO:0007669"/>
    <property type="project" value="UniProtKB-SubCell"/>
</dbReference>
<comment type="caution">
    <text evidence="6">The sequence shown here is derived from an EMBL/GenBank/DDBJ whole genome shotgun (WGS) entry which is preliminary data.</text>
</comment>
<dbReference type="PANTHER" id="PTHR13196:SF14">
    <property type="entry name" value="UDENN DOMAIN-CONTAINING PROTEIN"/>
    <property type="match status" value="1"/>
</dbReference>
<dbReference type="SMART" id="SM00799">
    <property type="entry name" value="DENN"/>
    <property type="match status" value="1"/>
</dbReference>
<dbReference type="GO" id="GO:0032456">
    <property type="term" value="P:endocytic recycling"/>
    <property type="evidence" value="ECO:0007669"/>
    <property type="project" value="TreeGrafter"/>
</dbReference>
<dbReference type="Proteomes" id="UP000230750">
    <property type="component" value="Unassembled WGS sequence"/>
</dbReference>
<dbReference type="AlphaFoldDB" id="A0A2G8LAN9"/>
<feature type="region of interest" description="Disordered" evidence="4">
    <location>
        <begin position="457"/>
        <end position="582"/>
    </location>
</feature>
<keyword evidence="2" id="KW-0344">Guanine-nucleotide releasing factor</keyword>
<dbReference type="InterPro" id="IPR043153">
    <property type="entry name" value="DENN_C"/>
</dbReference>
<accession>A0A2G8LAN9</accession>
<sequence>PKIVNRFPEDFKDVVVDKELPKFCFPYDVGRFNPAGQFFTFVLIGLDNKQRFGFCRHPPGADTCLCILSHLPWFEICYKMLNSLAEFKHQKQLTAGRKLLTQLYTLPVPSAGQLLRLTVSEKGAKTEPLDPENKRRGSEVSYWMTEDEVKEFSFACPDPRALPRIPENRNITEFFSAVDASNMMLLFVSLLYERRVLITSEKLSRLTACVHGAASLLFPFYWQHIYIPVMPAHLIDYCCAPMPFLVGVHASFMPKIRSNPIDEVVILNADTNEIENPFDDIETLPSDIVRQLKNNLKNTAQLSGDGVARAFLKFMVRLIGSYKLSLKLREGEIIVFDKDSFVESRSSHTSECLEKLLQMQHFTQFIDHRVDSMNEGLFIDDAFEEEINNTGDLKSDAFSVSRRALAFLRLSYKSFAGSAKWKTAMLRLKDSTASDGRRLLLSTTKDFAKDGVSEFKKKMGKGKEAEDTLDTKSLSSVHSLTIPSRPMSSSSAPASPNSSPPFERSAFSKIANGQSKYQAVRRVDRDSLRPRSDAMESNDDTLKSKRTSASEKSKLYKEINFDESRKENESRDEVNRRSSDIDLISDVNEALATRA</sequence>
<feature type="compositionally biased region" description="Low complexity" evidence="4">
    <location>
        <begin position="483"/>
        <end position="501"/>
    </location>
</feature>
<name>A0A2G8LAN9_STIJA</name>
<dbReference type="InterPro" id="IPR005112">
    <property type="entry name" value="dDENN_dom"/>
</dbReference>
<dbReference type="GO" id="GO:0005829">
    <property type="term" value="C:cytosol"/>
    <property type="evidence" value="ECO:0007669"/>
    <property type="project" value="TreeGrafter"/>
</dbReference>
<dbReference type="Pfam" id="PF03456">
    <property type="entry name" value="uDENN"/>
    <property type="match status" value="1"/>
</dbReference>
<keyword evidence="3" id="KW-0968">Cytoplasmic vesicle</keyword>
<dbReference type="FunFam" id="3.30.450.200:FF:000003">
    <property type="entry name" value="DENN domain containing 1A"/>
    <property type="match status" value="1"/>
</dbReference>
<organism evidence="6 7">
    <name type="scientific">Stichopus japonicus</name>
    <name type="common">Sea cucumber</name>
    <dbReference type="NCBI Taxonomy" id="307972"/>
    <lineage>
        <taxon>Eukaryota</taxon>
        <taxon>Metazoa</taxon>
        <taxon>Echinodermata</taxon>
        <taxon>Eleutherozoa</taxon>
        <taxon>Echinozoa</taxon>
        <taxon>Holothuroidea</taxon>
        <taxon>Aspidochirotacea</taxon>
        <taxon>Aspidochirotida</taxon>
        <taxon>Stichopodidae</taxon>
        <taxon>Apostichopus</taxon>
    </lineage>
</organism>
<evidence type="ECO:0000313" key="6">
    <source>
        <dbReference type="EMBL" id="PIK57275.1"/>
    </source>
</evidence>
<evidence type="ECO:0000259" key="5">
    <source>
        <dbReference type="PROSITE" id="PS50211"/>
    </source>
</evidence>
<dbReference type="SMART" id="SM00801">
    <property type="entry name" value="dDENN"/>
    <property type="match status" value="1"/>
</dbReference>
<evidence type="ECO:0000256" key="2">
    <source>
        <dbReference type="ARBA" id="ARBA00022658"/>
    </source>
</evidence>
<dbReference type="STRING" id="307972.A0A2G8LAN9"/>
<evidence type="ECO:0000256" key="3">
    <source>
        <dbReference type="ARBA" id="ARBA00023329"/>
    </source>
</evidence>
<dbReference type="EMBL" id="MRZV01000147">
    <property type="protein sequence ID" value="PIK57275.1"/>
    <property type="molecule type" value="Genomic_DNA"/>
</dbReference>
<dbReference type="GO" id="GO:0006897">
    <property type="term" value="P:endocytosis"/>
    <property type="evidence" value="ECO:0007669"/>
    <property type="project" value="TreeGrafter"/>
</dbReference>
<dbReference type="Pfam" id="PF02141">
    <property type="entry name" value="DENN"/>
    <property type="match status" value="1"/>
</dbReference>
<reference evidence="6 7" key="1">
    <citation type="journal article" date="2017" name="PLoS Biol.">
        <title>The sea cucumber genome provides insights into morphological evolution and visceral regeneration.</title>
        <authorList>
            <person name="Zhang X."/>
            <person name="Sun L."/>
            <person name="Yuan J."/>
            <person name="Sun Y."/>
            <person name="Gao Y."/>
            <person name="Zhang L."/>
            <person name="Li S."/>
            <person name="Dai H."/>
            <person name="Hamel J.F."/>
            <person name="Liu C."/>
            <person name="Yu Y."/>
            <person name="Liu S."/>
            <person name="Lin W."/>
            <person name="Guo K."/>
            <person name="Jin S."/>
            <person name="Xu P."/>
            <person name="Storey K.B."/>
            <person name="Huan P."/>
            <person name="Zhang T."/>
            <person name="Zhou Y."/>
            <person name="Zhang J."/>
            <person name="Lin C."/>
            <person name="Li X."/>
            <person name="Xing L."/>
            <person name="Huo D."/>
            <person name="Sun M."/>
            <person name="Wang L."/>
            <person name="Mercier A."/>
            <person name="Li F."/>
            <person name="Yang H."/>
            <person name="Xiang J."/>
        </authorList>
    </citation>
    <scope>NUCLEOTIDE SEQUENCE [LARGE SCALE GENOMIC DNA]</scope>
    <source>
        <strain evidence="6">Shaxun</strain>
        <tissue evidence="6">Muscle</tissue>
    </source>
</reference>
<feature type="compositionally biased region" description="Basic and acidic residues" evidence="4">
    <location>
        <begin position="521"/>
        <end position="580"/>
    </location>
</feature>
<dbReference type="PROSITE" id="PS50211">
    <property type="entry name" value="DENN"/>
    <property type="match status" value="1"/>
</dbReference>
<dbReference type="SMART" id="SM00800">
    <property type="entry name" value="uDENN"/>
    <property type="match status" value="1"/>
</dbReference>
<dbReference type="PANTHER" id="PTHR13196">
    <property type="entry name" value="DENN DOMAIN-CONTAINING"/>
    <property type="match status" value="1"/>
</dbReference>